<evidence type="ECO:0000256" key="2">
    <source>
        <dbReference type="ARBA" id="ARBA00022801"/>
    </source>
</evidence>
<sequence length="462" mass="51251">MIPTDGRHARRRSPWPIALGAGILAVVLVAGIMVYAALRGGSRDGFRGGEVAQVGPTEPAPTLQEPPPLENWPRWGITHTQYSADNEPRQVAEQARGVLGRVPMLQNQHIMGWGVGNPEPSPGQFSFHDLNRRLTFMASSRAVPVITLCCAPDWMKGGQAGRTDWSKNHTVAPKREHFDDFAKLAARVAKQYPTVKHYMVWNEFKGFWDPSTNRWDAEGYTEMYNKVYDALKKVNPEIKVGGPYIPIESNARTSNSELAGPWGTVDQRALDAIEYWIEHKKGADFIVVDGASMTNDKGNVPDDFAAQGKFGAITTWLRQKSGDLPVWWAEWYVEPDNSGWSEDKRVAVQASAMIEFARSGVTTALYWNPQSKNEGECSGCLWTPGRGEEMPMAGLLSGFTRWFPSGVRLEEVQSSDARVKTLAQTQQLVMVNTSDKDVTATVDGKQVTLRPYEIRWAGRGGA</sequence>
<evidence type="ECO:0000256" key="3">
    <source>
        <dbReference type="ARBA" id="ARBA00023295"/>
    </source>
</evidence>
<dbReference type="Proteomes" id="UP000198953">
    <property type="component" value="Unassembled WGS sequence"/>
</dbReference>
<dbReference type="RefSeq" id="WP_055509860.1">
    <property type="nucleotide sequence ID" value="NZ_BBZG01000007.1"/>
</dbReference>
<dbReference type="InterPro" id="IPR051923">
    <property type="entry name" value="Glycosyl_Hydrolase_39"/>
</dbReference>
<evidence type="ECO:0000256" key="5">
    <source>
        <dbReference type="SAM" id="Phobius"/>
    </source>
</evidence>
<keyword evidence="2 7" id="KW-0378">Hydrolase</keyword>
<feature type="domain" description="Glycosyl hydrolases family 39 N-terminal catalytic" evidence="6">
    <location>
        <begin position="124"/>
        <end position="244"/>
    </location>
</feature>
<dbReference type="InterPro" id="IPR049166">
    <property type="entry name" value="GH39_cat"/>
</dbReference>
<evidence type="ECO:0000256" key="1">
    <source>
        <dbReference type="ARBA" id="ARBA00008875"/>
    </source>
</evidence>
<dbReference type="SUPFAM" id="SSF51445">
    <property type="entry name" value="(Trans)glycosidases"/>
    <property type="match status" value="1"/>
</dbReference>
<dbReference type="GO" id="GO:0004553">
    <property type="term" value="F:hydrolase activity, hydrolyzing O-glycosyl compounds"/>
    <property type="evidence" value="ECO:0007669"/>
    <property type="project" value="TreeGrafter"/>
</dbReference>
<keyword evidence="5" id="KW-1133">Transmembrane helix</keyword>
<evidence type="ECO:0000313" key="8">
    <source>
        <dbReference type="Proteomes" id="UP000198953"/>
    </source>
</evidence>
<keyword evidence="5" id="KW-0812">Transmembrane</keyword>
<feature type="region of interest" description="Disordered" evidence="4">
    <location>
        <begin position="49"/>
        <end position="70"/>
    </location>
</feature>
<comment type="similarity">
    <text evidence="1">Belongs to the glycosyl hydrolase 39 family.</text>
</comment>
<dbReference type="Pfam" id="PF01229">
    <property type="entry name" value="Glyco_hydro_39"/>
    <property type="match status" value="1"/>
</dbReference>
<keyword evidence="5" id="KW-0472">Membrane</keyword>
<dbReference type="AlphaFoldDB" id="A0A1H8I7Z5"/>
<reference evidence="7 8" key="1">
    <citation type="submission" date="2016-10" db="EMBL/GenBank/DDBJ databases">
        <authorList>
            <person name="de Groot N.N."/>
        </authorList>
    </citation>
    <scope>NUCLEOTIDE SEQUENCE [LARGE SCALE GENOMIC DNA]</scope>
    <source>
        <strain evidence="7 8">DSM 43357</strain>
    </source>
</reference>
<keyword evidence="8" id="KW-1185">Reference proteome</keyword>
<evidence type="ECO:0000259" key="6">
    <source>
        <dbReference type="Pfam" id="PF01229"/>
    </source>
</evidence>
<dbReference type="Gene3D" id="3.20.20.80">
    <property type="entry name" value="Glycosidases"/>
    <property type="match status" value="1"/>
</dbReference>
<proteinExistence type="inferred from homology"/>
<feature type="transmembrane region" description="Helical" evidence="5">
    <location>
        <begin position="15"/>
        <end position="38"/>
    </location>
</feature>
<dbReference type="STRING" id="46177.SAMN05660976_07990"/>
<dbReference type="InterPro" id="IPR017853">
    <property type="entry name" value="GH"/>
</dbReference>
<organism evidence="7 8">
    <name type="scientific">Nonomuraea pusilla</name>
    <dbReference type="NCBI Taxonomy" id="46177"/>
    <lineage>
        <taxon>Bacteria</taxon>
        <taxon>Bacillati</taxon>
        <taxon>Actinomycetota</taxon>
        <taxon>Actinomycetes</taxon>
        <taxon>Streptosporangiales</taxon>
        <taxon>Streptosporangiaceae</taxon>
        <taxon>Nonomuraea</taxon>
    </lineage>
</organism>
<evidence type="ECO:0000256" key="4">
    <source>
        <dbReference type="SAM" id="MobiDB-lite"/>
    </source>
</evidence>
<dbReference type="EMBL" id="FOBF01000031">
    <property type="protein sequence ID" value="SEN64382.1"/>
    <property type="molecule type" value="Genomic_DNA"/>
</dbReference>
<dbReference type="PANTHER" id="PTHR12631">
    <property type="entry name" value="ALPHA-L-IDURONIDASE"/>
    <property type="match status" value="1"/>
</dbReference>
<accession>A0A1H8I7Z5</accession>
<protein>
    <submittedName>
        <fullName evidence="7">Glycosyl hydrolases family 39</fullName>
    </submittedName>
</protein>
<evidence type="ECO:0000313" key="7">
    <source>
        <dbReference type="EMBL" id="SEN64382.1"/>
    </source>
</evidence>
<name>A0A1H8I7Z5_9ACTN</name>
<keyword evidence="3" id="KW-0326">Glycosidase</keyword>
<gene>
    <name evidence="7" type="ORF">SAMN05660976_07990</name>
</gene>
<dbReference type="PANTHER" id="PTHR12631:SF10">
    <property type="entry name" value="BETA-XYLOSIDASE-LIKE PROTEIN-RELATED"/>
    <property type="match status" value="1"/>
</dbReference>